<dbReference type="EMBL" id="SDHX01000001">
    <property type="protein sequence ID" value="RXK54483.1"/>
    <property type="molecule type" value="Genomic_DNA"/>
</dbReference>
<dbReference type="AlphaFoldDB" id="A0A4Q1C6I4"/>
<dbReference type="SUPFAM" id="SSF56925">
    <property type="entry name" value="OMPA-like"/>
    <property type="match status" value="1"/>
</dbReference>
<evidence type="ECO:0000313" key="2">
    <source>
        <dbReference type="EMBL" id="RXK54483.1"/>
    </source>
</evidence>
<gene>
    <name evidence="2" type="ORF">ESB00_00865</name>
</gene>
<sequence>MKQTTTLKHLLLAATLVAGFGTAARADDSLPPADQPAPITSDVSLLGLSYATLTYSYINLDGTSVHADDYAFEFNQPLSANLDGVFAYDYAQTSVIAGSRLKTQTLSAALRAFSTAYSWGKPFAEAGVGYARSRLAGDSDDSFVWSLGVGAELRVSSRATVTPYIRYVDAPDLDGSGVFNFGARASYWINTSWAATAGFEVDDDKNTAFTVGTNFRF</sequence>
<evidence type="ECO:0000313" key="3">
    <source>
        <dbReference type="Proteomes" id="UP000290218"/>
    </source>
</evidence>
<feature type="signal peptide" evidence="1">
    <location>
        <begin position="1"/>
        <end position="26"/>
    </location>
</feature>
<comment type="caution">
    <text evidence="2">The sequence shown here is derived from an EMBL/GenBank/DDBJ whole genome shotgun (WGS) entry which is preliminary data.</text>
</comment>
<reference evidence="2 3" key="1">
    <citation type="submission" date="2019-01" db="EMBL/GenBank/DDBJ databases">
        <title>Lacunisphaera sp. strain TWA-58.</title>
        <authorList>
            <person name="Chen W.-M."/>
        </authorList>
    </citation>
    <scope>NUCLEOTIDE SEQUENCE [LARGE SCALE GENOMIC DNA]</scope>
    <source>
        <strain evidence="2 3">TWA-58</strain>
    </source>
</reference>
<name>A0A4Q1C6I4_9BACT</name>
<dbReference type="Proteomes" id="UP000290218">
    <property type="component" value="Unassembled WGS sequence"/>
</dbReference>
<proteinExistence type="predicted"/>
<dbReference type="OrthoDB" id="192701at2"/>
<dbReference type="Gene3D" id="2.40.160.20">
    <property type="match status" value="1"/>
</dbReference>
<keyword evidence="3" id="KW-1185">Reference proteome</keyword>
<feature type="chain" id="PRO_5020660934" description="Porin family protein" evidence="1">
    <location>
        <begin position="27"/>
        <end position="217"/>
    </location>
</feature>
<evidence type="ECO:0008006" key="4">
    <source>
        <dbReference type="Google" id="ProtNLM"/>
    </source>
</evidence>
<dbReference type="RefSeq" id="WP_129045847.1">
    <property type="nucleotide sequence ID" value="NZ_SDHX01000001.1"/>
</dbReference>
<keyword evidence="1" id="KW-0732">Signal</keyword>
<organism evidence="2 3">
    <name type="scientific">Oleiharenicola lentus</name>
    <dbReference type="NCBI Taxonomy" id="2508720"/>
    <lineage>
        <taxon>Bacteria</taxon>
        <taxon>Pseudomonadati</taxon>
        <taxon>Verrucomicrobiota</taxon>
        <taxon>Opitutia</taxon>
        <taxon>Opitutales</taxon>
        <taxon>Opitutaceae</taxon>
        <taxon>Oleiharenicola</taxon>
    </lineage>
</organism>
<protein>
    <recommendedName>
        <fullName evidence="4">Porin family protein</fullName>
    </recommendedName>
</protein>
<accession>A0A4Q1C6I4</accession>
<evidence type="ECO:0000256" key="1">
    <source>
        <dbReference type="SAM" id="SignalP"/>
    </source>
</evidence>
<dbReference type="InterPro" id="IPR011250">
    <property type="entry name" value="OMP/PagP_B-barrel"/>
</dbReference>